<protein>
    <recommendedName>
        <fullName evidence="4">General secretion pathway protein N</fullName>
    </recommendedName>
</protein>
<dbReference type="AlphaFoldDB" id="A0A091BIG4"/>
<feature type="region of interest" description="Disordered" evidence="1">
    <location>
        <begin position="166"/>
        <end position="223"/>
    </location>
</feature>
<evidence type="ECO:0000313" key="3">
    <source>
        <dbReference type="Proteomes" id="UP000029391"/>
    </source>
</evidence>
<dbReference type="Proteomes" id="UP000029391">
    <property type="component" value="Unassembled WGS sequence"/>
</dbReference>
<gene>
    <name evidence="2" type="ORF">P873_03380</name>
</gene>
<evidence type="ECO:0000313" key="2">
    <source>
        <dbReference type="EMBL" id="KFN51322.1"/>
    </source>
</evidence>
<evidence type="ECO:0008006" key="4">
    <source>
        <dbReference type="Google" id="ProtNLM"/>
    </source>
</evidence>
<dbReference type="eggNOG" id="ENOG50336DH">
    <property type="taxonomic scope" value="Bacteria"/>
</dbReference>
<dbReference type="OrthoDB" id="6051102at2"/>
<evidence type="ECO:0000256" key="1">
    <source>
        <dbReference type="SAM" id="MobiDB-lite"/>
    </source>
</evidence>
<feature type="compositionally biased region" description="Pro residues" evidence="1">
    <location>
        <begin position="166"/>
        <end position="179"/>
    </location>
</feature>
<proteinExistence type="predicted"/>
<dbReference type="STRING" id="1121013.GCA_000426365_01096"/>
<reference evidence="2 3" key="1">
    <citation type="submission" date="2013-09" db="EMBL/GenBank/DDBJ databases">
        <title>Genome sequencing of Arenimonas composti.</title>
        <authorList>
            <person name="Chen F."/>
            <person name="Wang G."/>
        </authorList>
    </citation>
    <scope>NUCLEOTIDE SEQUENCE [LARGE SCALE GENOMIC DNA]</scope>
    <source>
        <strain evidence="2 3">TR7-09</strain>
    </source>
</reference>
<comment type="caution">
    <text evidence="2">The sequence shown here is derived from an EMBL/GenBank/DDBJ whole genome shotgun (WGS) entry which is preliminary data.</text>
</comment>
<dbReference type="EMBL" id="AWXU01000007">
    <property type="protein sequence ID" value="KFN51322.1"/>
    <property type="molecule type" value="Genomic_DNA"/>
</dbReference>
<feature type="compositionally biased region" description="Low complexity" evidence="1">
    <location>
        <begin position="180"/>
        <end position="217"/>
    </location>
</feature>
<dbReference type="RefSeq" id="WP_026816485.1">
    <property type="nucleotide sequence ID" value="NZ_AUFF01000002.1"/>
</dbReference>
<keyword evidence="3" id="KW-1185">Reference proteome</keyword>
<accession>A0A091BIG4</accession>
<organism evidence="2 3">
    <name type="scientific">Arenimonas composti TR7-09 = DSM 18010</name>
    <dbReference type="NCBI Taxonomy" id="1121013"/>
    <lineage>
        <taxon>Bacteria</taxon>
        <taxon>Pseudomonadati</taxon>
        <taxon>Pseudomonadota</taxon>
        <taxon>Gammaproteobacteria</taxon>
        <taxon>Lysobacterales</taxon>
        <taxon>Lysobacteraceae</taxon>
        <taxon>Arenimonas</taxon>
    </lineage>
</organism>
<name>A0A091BIG4_9GAMM</name>
<sequence>MIARVPATTGLLAATAFWGLGLLVLALLGLGGTVGPHPENPALAPPLPAVSLVEMENRLGPLSMYAEVAERPLLNADRRPAPVAASAGAEDAPLDVVLTSVLLVGDVKLAIVERPDDPTAYRVRIGEGVPGTGWRLVELQPRLAVFDGPQGRRELALRVFDGTGAPMPPPLAAPTPPAPANAAAPPSPAADAAAPVPAPASDGANVAAPANPGAAEELTPEQQVEAIRRRIEARRAMRAQENARERAAQAGDNR</sequence>